<gene>
    <name evidence="2" type="ORF">DFA_05349</name>
</gene>
<reference evidence="3" key="1">
    <citation type="journal article" date="2011" name="Genome Res.">
        <title>Phylogeny-wide analysis of social amoeba genomes highlights ancient origins for complex intercellular communication.</title>
        <authorList>
            <person name="Heidel A.J."/>
            <person name="Lawal H.M."/>
            <person name="Felder M."/>
            <person name="Schilde C."/>
            <person name="Helps N.R."/>
            <person name="Tunggal B."/>
            <person name="Rivero F."/>
            <person name="John U."/>
            <person name="Schleicher M."/>
            <person name="Eichinger L."/>
            <person name="Platzer M."/>
            <person name="Noegel A.A."/>
            <person name="Schaap P."/>
            <person name="Gloeckner G."/>
        </authorList>
    </citation>
    <scope>NUCLEOTIDE SEQUENCE [LARGE SCALE GENOMIC DNA]</scope>
    <source>
        <strain evidence="3">SH3</strain>
    </source>
</reference>
<dbReference type="KEGG" id="dfa:DFA_05349"/>
<accession>F4PKZ5</accession>
<protein>
    <submittedName>
        <fullName evidence="2">Uncharacterized protein</fullName>
    </submittedName>
</protein>
<dbReference type="EMBL" id="GL883008">
    <property type="protein sequence ID" value="EGG23217.1"/>
    <property type="molecule type" value="Genomic_DNA"/>
</dbReference>
<organism evidence="2 3">
    <name type="scientific">Cavenderia fasciculata</name>
    <name type="common">Slime mold</name>
    <name type="synonym">Dictyostelium fasciculatum</name>
    <dbReference type="NCBI Taxonomy" id="261658"/>
    <lineage>
        <taxon>Eukaryota</taxon>
        <taxon>Amoebozoa</taxon>
        <taxon>Evosea</taxon>
        <taxon>Eumycetozoa</taxon>
        <taxon>Dictyostelia</taxon>
        <taxon>Acytosteliales</taxon>
        <taxon>Cavenderiaceae</taxon>
        <taxon>Cavenderia</taxon>
    </lineage>
</organism>
<name>F4PKZ5_CACFS</name>
<evidence type="ECO:0000256" key="1">
    <source>
        <dbReference type="SAM" id="MobiDB-lite"/>
    </source>
</evidence>
<keyword evidence="3" id="KW-1185">Reference proteome</keyword>
<sequence>MQAIDPKYKQLHPQSSAPSTDFIDNPWFRHLRPFTQEDKNNIKLSLIQDDIQKLKMIKSWFKKPRVQFLWLNDYFWCVGDQEQLIKEAIRASVSLMVSSVGERKIFIYFRVSLKTGLNVAGILYDQHEGKERASKGKPKVIFQNLTDLESKKPNTYFIASRDPKGRIVFTPLKSFLETFNSYIPHCPQVPVSFKDLCALEEKPLRQFIKRSKKRSLLYTKGYICPFKNFPRGHYPVEQDPYIREVYIPKFMELNNNNNNNNNNQQKNNRSFAFLKFSSTPDHLTMVIVKRNEDGEFDISFYKPPEDYHSEMCKVSIPTTQESASDQLFGLARIVPSLPVFYQA</sequence>
<proteinExistence type="predicted"/>
<feature type="region of interest" description="Disordered" evidence="1">
    <location>
        <begin position="1"/>
        <end position="20"/>
    </location>
</feature>
<dbReference type="Proteomes" id="UP000007797">
    <property type="component" value="Unassembled WGS sequence"/>
</dbReference>
<evidence type="ECO:0000313" key="2">
    <source>
        <dbReference type="EMBL" id="EGG23217.1"/>
    </source>
</evidence>
<dbReference type="GeneID" id="14875180"/>
<evidence type="ECO:0000313" key="3">
    <source>
        <dbReference type="Proteomes" id="UP000007797"/>
    </source>
</evidence>
<dbReference type="RefSeq" id="XP_004361068.1">
    <property type="nucleotide sequence ID" value="XM_004361011.1"/>
</dbReference>
<dbReference type="AlphaFoldDB" id="F4PKZ5"/>